<sequence length="724" mass="82730">MMKNTNESRAGVLQQHDGYLGTNNTAVPDTPIWPLSMVATQAYAENCYMYTTRIFTRYGIPEIQSAFIAAAECRYQKGACNMEEDGVLLWQPDVTQNCKFIELAVWNGSFSSGVWIAENQDFALSFEEATAIQDCNITVVLADQGFAVEQQQLNETIAKAEQPRAKRDVGVVYSSQLAAEMTALQERTMQTTRKMFTATLHQICSTLNAIAEATLALAIANPTLLARQMLNETNIKARLVSARILEITACLPLDPAEVHFSPQEQCYNRLPVKFMYKHQAYQAFLDPITLILENHADAVPCEAHENLYLKMNKLQKFNQRTGHAEFVDVQHEITTFKTIDFPQLPEHGHVFKNLILANLSEIFHSNTFFKSAAKVQHMQMIMNKMSGINEENQQYQPHLDAYAAHVVSTGLFAFLYGGIKSIWQIWIFTCCVYITSHFMMHVLLPSWIWKFVKYLNIFNLIQKIKQWCDKRPRRQARWTPSTNEARINEMELEEMLTTRPERRFSKIQQKWPSTIIEVPQRPLQRSSSSILAISNEGRSPAHVKGTLDGNPCFYLLDTGAKRSIVNQEYVKFHRLQVFTDQPDIQLMGIEGRPVVTNGYIKASIQLAQVKIQLNLFIFPGPNRLLCQSDVILGEDAFEKLPVISFDYQNKEIYFGPNAALVMVDVEQGNQIIELQIGKTNANEQQQQQRIMPRRYCRRIERPINPPPQIPQPPPSYSSAEEEED</sequence>
<dbReference type="PANTHER" id="PTHR31524">
    <property type="match status" value="1"/>
</dbReference>
<name>A0A914QKH6_9BILA</name>
<dbReference type="WBParaSite" id="PDA_v2.g4127.t1">
    <property type="protein sequence ID" value="PDA_v2.g4127.t1"/>
    <property type="gene ID" value="PDA_v2.g4127"/>
</dbReference>
<keyword evidence="2" id="KW-0812">Transmembrane</keyword>
<dbReference type="Pfam" id="PF13975">
    <property type="entry name" value="gag-asp_proteas"/>
    <property type="match status" value="1"/>
</dbReference>
<dbReference type="CDD" id="cd00303">
    <property type="entry name" value="retropepsin_like"/>
    <property type="match status" value="1"/>
</dbReference>
<keyword evidence="2" id="KW-1133">Transmembrane helix</keyword>
<evidence type="ECO:0000256" key="1">
    <source>
        <dbReference type="SAM" id="MobiDB-lite"/>
    </source>
</evidence>
<protein>
    <submittedName>
        <fullName evidence="4">Peptidase A2 domain-containing protein</fullName>
    </submittedName>
</protein>
<accession>A0A914QKH6</accession>
<dbReference type="InterPro" id="IPR021109">
    <property type="entry name" value="Peptidase_aspartic_dom_sf"/>
</dbReference>
<organism evidence="3 4">
    <name type="scientific">Panagrolaimus davidi</name>
    <dbReference type="NCBI Taxonomy" id="227884"/>
    <lineage>
        <taxon>Eukaryota</taxon>
        <taxon>Metazoa</taxon>
        <taxon>Ecdysozoa</taxon>
        <taxon>Nematoda</taxon>
        <taxon>Chromadorea</taxon>
        <taxon>Rhabditida</taxon>
        <taxon>Tylenchina</taxon>
        <taxon>Panagrolaimomorpha</taxon>
        <taxon>Panagrolaimoidea</taxon>
        <taxon>Panagrolaimidae</taxon>
        <taxon>Panagrolaimus</taxon>
    </lineage>
</organism>
<feature type="transmembrane region" description="Helical" evidence="2">
    <location>
        <begin position="425"/>
        <end position="444"/>
    </location>
</feature>
<keyword evidence="2" id="KW-0472">Membrane</keyword>
<dbReference type="Gene3D" id="2.40.70.10">
    <property type="entry name" value="Acid Proteases"/>
    <property type="match status" value="1"/>
</dbReference>
<dbReference type="Pfam" id="PF24664">
    <property type="entry name" value="Monjiviricetes_fusion"/>
    <property type="match status" value="1"/>
</dbReference>
<reference evidence="4" key="1">
    <citation type="submission" date="2022-11" db="UniProtKB">
        <authorList>
            <consortium name="WormBaseParasite"/>
        </authorList>
    </citation>
    <scope>IDENTIFICATION</scope>
</reference>
<dbReference type="Proteomes" id="UP000887578">
    <property type="component" value="Unplaced"/>
</dbReference>
<dbReference type="PANTHER" id="PTHR31524:SF2">
    <property type="entry name" value="PROTEIN CBG10426"/>
    <property type="match status" value="1"/>
</dbReference>
<evidence type="ECO:0000313" key="4">
    <source>
        <dbReference type="WBParaSite" id="PDA_v2.g4127.t1"/>
    </source>
</evidence>
<proteinExistence type="predicted"/>
<dbReference type="SUPFAM" id="SSF50630">
    <property type="entry name" value="Acid proteases"/>
    <property type="match status" value="1"/>
</dbReference>
<evidence type="ECO:0000313" key="3">
    <source>
        <dbReference type="Proteomes" id="UP000887578"/>
    </source>
</evidence>
<feature type="compositionally biased region" description="Pro residues" evidence="1">
    <location>
        <begin position="703"/>
        <end position="715"/>
    </location>
</feature>
<feature type="region of interest" description="Disordered" evidence="1">
    <location>
        <begin position="700"/>
        <end position="724"/>
    </location>
</feature>
<dbReference type="AlphaFoldDB" id="A0A914QKH6"/>
<keyword evidence="3" id="KW-1185">Reference proteome</keyword>
<evidence type="ECO:0000256" key="2">
    <source>
        <dbReference type="SAM" id="Phobius"/>
    </source>
</evidence>